<dbReference type="GO" id="GO:0004340">
    <property type="term" value="F:glucokinase activity"/>
    <property type="evidence" value="ECO:0007669"/>
    <property type="project" value="UniProtKB-EC"/>
</dbReference>
<dbReference type="EC" id="2.7.1.2" evidence="2"/>
<organism evidence="9 10">
    <name type="scientific">Alkalicoccus luteus</name>
    <dbReference type="NCBI Taxonomy" id="1237094"/>
    <lineage>
        <taxon>Bacteria</taxon>
        <taxon>Bacillati</taxon>
        <taxon>Bacillota</taxon>
        <taxon>Bacilli</taxon>
        <taxon>Bacillales</taxon>
        <taxon>Bacillaceae</taxon>
        <taxon>Alkalicoccus</taxon>
    </lineage>
</organism>
<evidence type="ECO:0000256" key="2">
    <source>
        <dbReference type="ARBA" id="ARBA00012323"/>
    </source>
</evidence>
<dbReference type="PANTHER" id="PTHR18964">
    <property type="entry name" value="ROK (REPRESSOR, ORF, KINASE) FAMILY"/>
    <property type="match status" value="1"/>
</dbReference>
<dbReference type="InterPro" id="IPR000600">
    <property type="entry name" value="ROK"/>
</dbReference>
<comment type="similarity">
    <text evidence="1">Belongs to the ROK (NagC/XylR) family.</text>
</comment>
<dbReference type="PROSITE" id="PS01125">
    <property type="entry name" value="ROK"/>
    <property type="match status" value="1"/>
</dbReference>
<keyword evidence="7" id="KW-0067">ATP-binding</keyword>
<dbReference type="GO" id="GO:0005524">
    <property type="term" value="F:ATP binding"/>
    <property type="evidence" value="ECO:0007669"/>
    <property type="project" value="UniProtKB-KW"/>
</dbReference>
<evidence type="ECO:0000256" key="6">
    <source>
        <dbReference type="ARBA" id="ARBA00022777"/>
    </source>
</evidence>
<dbReference type="NCBIfam" id="TIGR00744">
    <property type="entry name" value="ROK_glcA_fam"/>
    <property type="match status" value="1"/>
</dbReference>
<dbReference type="GO" id="GO:0006096">
    <property type="term" value="P:glycolytic process"/>
    <property type="evidence" value="ECO:0007669"/>
    <property type="project" value="InterPro"/>
</dbReference>
<dbReference type="RefSeq" id="WP_168006412.1">
    <property type="nucleotide sequence ID" value="NZ_JAATHJ010000010.1"/>
</dbReference>
<dbReference type="InterPro" id="IPR049874">
    <property type="entry name" value="ROK_cs"/>
</dbReference>
<keyword evidence="10" id="KW-1185">Reference proteome</keyword>
<sequence length="329" mass="34265">MGKAQSLVAGIDVGGTTVKIALIDTEGTIQLKWEIPTNQKNQGAYIMQETAASIQAVLKQESLSIHAAGVGAPGFIDVENGIISEAVNVGWKDYYLKQELEALLHVPVVVDNDANLAAGGEKWKGSGAGASNLLAVTLGTGVGGGIIAGGEIIHGEFGMAGEIGHIQSVRENGARCNCGKYGCLETVSSATGIARLGLEKVQTERRGYLQDRLSEQGTISAKDVLDGARAGDPDAESVFEEAVEHLGFALANLCNSLNPEVIVIGGGVSKGGAFLTDAITRHFKRFAIPVIGEKTKINLAVLGNDAGVIGAAWLASKTFPEGARQLYER</sequence>
<name>A0A969PSP8_9BACI</name>
<proteinExistence type="inferred from homology"/>
<dbReference type="AlphaFoldDB" id="A0A969PSP8"/>
<evidence type="ECO:0000256" key="7">
    <source>
        <dbReference type="ARBA" id="ARBA00022840"/>
    </source>
</evidence>
<keyword evidence="4 9" id="KW-0808">Transferase</keyword>
<evidence type="ECO:0000256" key="5">
    <source>
        <dbReference type="ARBA" id="ARBA00022741"/>
    </source>
</evidence>
<evidence type="ECO:0000313" key="10">
    <source>
        <dbReference type="Proteomes" id="UP000752012"/>
    </source>
</evidence>
<gene>
    <name evidence="9" type="ORF">HCN83_08710</name>
</gene>
<dbReference type="Pfam" id="PF00480">
    <property type="entry name" value="ROK"/>
    <property type="match status" value="1"/>
</dbReference>
<reference evidence="9 10" key="1">
    <citation type="submission" date="2020-03" db="EMBL/GenBank/DDBJ databases">
        <title>Assessment of the enzymatic potential of alkaline-tolerant lipase obtained from Bacillus luteus H11 (technogenic soil) for the bioremediation of saline soils contaminated with petroleum substances.</title>
        <authorList>
            <person name="Kalwasinska A."/>
        </authorList>
    </citation>
    <scope>NUCLEOTIDE SEQUENCE [LARGE SCALE GENOMIC DNA]</scope>
    <source>
        <strain evidence="9 10">H11</strain>
    </source>
</reference>
<accession>A0A969PSP8</accession>
<comment type="caution">
    <text evidence="9">The sequence shown here is derived from an EMBL/GenBank/DDBJ whole genome shotgun (WGS) entry which is preliminary data.</text>
</comment>
<dbReference type="Proteomes" id="UP000752012">
    <property type="component" value="Unassembled WGS sequence"/>
</dbReference>
<evidence type="ECO:0000256" key="3">
    <source>
        <dbReference type="ARBA" id="ARBA00014701"/>
    </source>
</evidence>
<dbReference type="InterPro" id="IPR043129">
    <property type="entry name" value="ATPase_NBD"/>
</dbReference>
<evidence type="ECO:0000256" key="4">
    <source>
        <dbReference type="ARBA" id="ARBA00022679"/>
    </source>
</evidence>
<dbReference type="GO" id="GO:0005737">
    <property type="term" value="C:cytoplasm"/>
    <property type="evidence" value="ECO:0007669"/>
    <property type="project" value="InterPro"/>
</dbReference>
<evidence type="ECO:0000256" key="1">
    <source>
        <dbReference type="ARBA" id="ARBA00006479"/>
    </source>
</evidence>
<dbReference type="Gene3D" id="3.30.420.40">
    <property type="match status" value="2"/>
</dbReference>
<protein>
    <recommendedName>
        <fullName evidence="3">Glucokinase</fullName>
        <ecNumber evidence="2">2.7.1.2</ecNumber>
    </recommendedName>
    <alternativeName>
        <fullName evidence="8">Glucose kinase</fullName>
    </alternativeName>
</protein>
<keyword evidence="5" id="KW-0547">Nucleotide-binding</keyword>
<evidence type="ECO:0000313" key="9">
    <source>
        <dbReference type="EMBL" id="NJP37666.1"/>
    </source>
</evidence>
<dbReference type="SUPFAM" id="SSF53067">
    <property type="entry name" value="Actin-like ATPase domain"/>
    <property type="match status" value="1"/>
</dbReference>
<dbReference type="InterPro" id="IPR004654">
    <property type="entry name" value="ROK_glcA"/>
</dbReference>
<dbReference type="PANTHER" id="PTHR18964:SF149">
    <property type="entry name" value="BIFUNCTIONAL UDP-N-ACETYLGLUCOSAMINE 2-EPIMERASE_N-ACETYLMANNOSAMINE KINASE"/>
    <property type="match status" value="1"/>
</dbReference>
<evidence type="ECO:0000256" key="8">
    <source>
        <dbReference type="ARBA" id="ARBA00032386"/>
    </source>
</evidence>
<keyword evidence="6" id="KW-0418">Kinase</keyword>
<dbReference type="EMBL" id="JAATHJ010000010">
    <property type="protein sequence ID" value="NJP37666.1"/>
    <property type="molecule type" value="Genomic_DNA"/>
</dbReference>